<keyword evidence="5 6" id="KW-0472">Membrane</keyword>
<proteinExistence type="predicted"/>
<organism evidence="8 9">
    <name type="scientific">Lupinus albus</name>
    <name type="common">White lupine</name>
    <name type="synonym">Lupinus termis</name>
    <dbReference type="NCBI Taxonomy" id="3870"/>
    <lineage>
        <taxon>Eukaryota</taxon>
        <taxon>Viridiplantae</taxon>
        <taxon>Streptophyta</taxon>
        <taxon>Embryophyta</taxon>
        <taxon>Tracheophyta</taxon>
        <taxon>Spermatophyta</taxon>
        <taxon>Magnoliopsida</taxon>
        <taxon>eudicotyledons</taxon>
        <taxon>Gunneridae</taxon>
        <taxon>Pentapetalae</taxon>
        <taxon>rosids</taxon>
        <taxon>fabids</taxon>
        <taxon>Fabales</taxon>
        <taxon>Fabaceae</taxon>
        <taxon>Papilionoideae</taxon>
        <taxon>50 kb inversion clade</taxon>
        <taxon>genistoids sensu lato</taxon>
        <taxon>core genistoids</taxon>
        <taxon>Genisteae</taxon>
        <taxon>Lupinus</taxon>
    </lineage>
</organism>
<dbReference type="Pfam" id="PF07690">
    <property type="entry name" value="MFS_1"/>
    <property type="match status" value="1"/>
</dbReference>
<evidence type="ECO:0000256" key="4">
    <source>
        <dbReference type="ARBA" id="ARBA00022989"/>
    </source>
</evidence>
<dbReference type="OrthoDB" id="10262656at2759"/>
<dbReference type="GO" id="GO:0005886">
    <property type="term" value="C:plasma membrane"/>
    <property type="evidence" value="ECO:0007669"/>
    <property type="project" value="TreeGrafter"/>
</dbReference>
<feature type="domain" description="Major facilitator superfamily (MFS) profile" evidence="7">
    <location>
        <begin position="1"/>
        <end position="469"/>
    </location>
</feature>
<keyword evidence="2" id="KW-0813">Transport</keyword>
<feature type="transmembrane region" description="Helical" evidence="6">
    <location>
        <begin position="160"/>
        <end position="183"/>
    </location>
</feature>
<feature type="transmembrane region" description="Helical" evidence="6">
    <location>
        <begin position="408"/>
        <end position="430"/>
    </location>
</feature>
<protein>
    <submittedName>
        <fullName evidence="8">Putative major facilitator superfamily</fullName>
    </submittedName>
</protein>
<dbReference type="InterPro" id="IPR020846">
    <property type="entry name" value="MFS_dom"/>
</dbReference>
<dbReference type="PANTHER" id="PTHR23504:SF114">
    <property type="entry name" value="PROTEIN ZINC INDUCED FACILITATOR-LIKE 1"/>
    <property type="match status" value="1"/>
</dbReference>
<keyword evidence="3 6" id="KW-0812">Transmembrane</keyword>
<dbReference type="GO" id="GO:0009705">
    <property type="term" value="C:plant-type vacuole membrane"/>
    <property type="evidence" value="ECO:0007669"/>
    <property type="project" value="TreeGrafter"/>
</dbReference>
<feature type="transmembrane region" description="Helical" evidence="6">
    <location>
        <begin position="343"/>
        <end position="363"/>
    </location>
</feature>
<dbReference type="GO" id="GO:0090333">
    <property type="term" value="P:regulation of stomatal closure"/>
    <property type="evidence" value="ECO:0007669"/>
    <property type="project" value="TreeGrafter"/>
</dbReference>
<comment type="caution">
    <text evidence="8">The sequence shown here is derived from an EMBL/GenBank/DDBJ whole genome shotgun (WGS) entry which is preliminary data.</text>
</comment>
<reference evidence="9" key="1">
    <citation type="journal article" date="2020" name="Nat. Commun.">
        <title>Genome sequence of the cluster root forming white lupin.</title>
        <authorList>
            <person name="Hufnagel B."/>
            <person name="Marques A."/>
            <person name="Soriano A."/>
            <person name="Marques L."/>
            <person name="Divol F."/>
            <person name="Doumas P."/>
            <person name="Sallet E."/>
            <person name="Mancinotti D."/>
            <person name="Carrere S."/>
            <person name="Marande W."/>
            <person name="Arribat S."/>
            <person name="Keller J."/>
            <person name="Huneau C."/>
            <person name="Blein T."/>
            <person name="Aime D."/>
            <person name="Laguerre M."/>
            <person name="Taylor J."/>
            <person name="Schubert V."/>
            <person name="Nelson M."/>
            <person name="Geu-Flores F."/>
            <person name="Crespi M."/>
            <person name="Gallardo-Guerrero K."/>
            <person name="Delaux P.-M."/>
            <person name="Salse J."/>
            <person name="Berges H."/>
            <person name="Guyot R."/>
            <person name="Gouzy J."/>
            <person name="Peret B."/>
        </authorList>
    </citation>
    <scope>NUCLEOTIDE SEQUENCE [LARGE SCALE GENOMIC DNA]</scope>
    <source>
        <strain evidence="9">cv. Amiga</strain>
    </source>
</reference>
<dbReference type="PANTHER" id="PTHR23504">
    <property type="entry name" value="MAJOR FACILITATOR SUPERFAMILY DOMAIN-CONTAINING PROTEIN 10"/>
    <property type="match status" value="1"/>
</dbReference>
<gene>
    <name evidence="8" type="ORF">Lalb_Chr19g0132751</name>
</gene>
<accession>A0A6A4NUM1</accession>
<feature type="transmembrane region" description="Helical" evidence="6">
    <location>
        <begin position="269"/>
        <end position="291"/>
    </location>
</feature>
<dbReference type="AlphaFoldDB" id="A0A6A4NUM1"/>
<evidence type="ECO:0000256" key="2">
    <source>
        <dbReference type="ARBA" id="ARBA00022448"/>
    </source>
</evidence>
<evidence type="ECO:0000259" key="7">
    <source>
        <dbReference type="PROSITE" id="PS50850"/>
    </source>
</evidence>
<evidence type="ECO:0000256" key="6">
    <source>
        <dbReference type="SAM" id="Phobius"/>
    </source>
</evidence>
<evidence type="ECO:0000256" key="3">
    <source>
        <dbReference type="ARBA" id="ARBA00022692"/>
    </source>
</evidence>
<dbReference type="GO" id="GO:0022821">
    <property type="term" value="F:solute:potassium antiporter activity"/>
    <property type="evidence" value="ECO:0007669"/>
    <property type="project" value="TreeGrafter"/>
</dbReference>
<dbReference type="Gene3D" id="1.20.1250.20">
    <property type="entry name" value="MFS general substrate transporter like domains"/>
    <property type="match status" value="1"/>
</dbReference>
<dbReference type="PROSITE" id="PS50850">
    <property type="entry name" value="MFS"/>
    <property type="match status" value="1"/>
</dbReference>
<evidence type="ECO:0000313" key="9">
    <source>
        <dbReference type="Proteomes" id="UP000447434"/>
    </source>
</evidence>
<feature type="transmembrane region" description="Helical" evidence="6">
    <location>
        <begin position="442"/>
        <end position="464"/>
    </location>
</feature>
<sequence>MLIIYILNNATYFQIKDFNIAKTEANISTYAGYVGSSFMLGRALTSILWGKIADRYGRKPVLVIGVISVVIFNTLFGLSTSFWMAIIMRFLLGSLCGVLGTIRAHASELFREEHQAIGLSTITAAWGLGIIIGPALGGYLAQPVEKFPHIFLKGSFWDKFPYFLPCIVISGFAFAATFVCIWVPETLHNHNDGNNNSLDEAEALENGGGTDNDKKIRKKENLFRNWPLMLAILVYSLYTLQDTAYHEVFSLWAVSPRRLGGLNFTTNKLGTVLSITGLALIIYQVCAFPFLEKALGTINITRISGVSIHHILQIIHYLFSFNYVILLWYLIQVIVIPLTQSLPFIAMCSSLALSILITTASSLRMILHVSLPLSLFNYSSLIMTIATGLLLIQNRAVEQYQRGEANGIAMTSMSFVSVIGPASGGALLSWSQKRIDASFLPGTHVVFFVINILSAVSLVMLAFVRDKKKTCSAEQN</sequence>
<dbReference type="Proteomes" id="UP000447434">
    <property type="component" value="Chromosome 19"/>
</dbReference>
<dbReference type="InterPro" id="IPR011701">
    <property type="entry name" value="MFS"/>
</dbReference>
<dbReference type="CDD" id="cd17330">
    <property type="entry name" value="MFS_SLC46_TetA_like"/>
    <property type="match status" value="1"/>
</dbReference>
<evidence type="ECO:0000256" key="5">
    <source>
        <dbReference type="ARBA" id="ARBA00023136"/>
    </source>
</evidence>
<comment type="subcellular location">
    <subcellularLocation>
        <location evidence="1">Membrane</location>
        <topology evidence="1">Multi-pass membrane protein</topology>
    </subcellularLocation>
</comment>
<feature type="transmembrane region" description="Helical" evidence="6">
    <location>
        <begin position="222"/>
        <end position="240"/>
    </location>
</feature>
<feature type="transmembrane region" description="Helical" evidence="6">
    <location>
        <begin position="116"/>
        <end position="140"/>
    </location>
</feature>
<keyword evidence="4 6" id="KW-1133">Transmembrane helix</keyword>
<dbReference type="InterPro" id="IPR036259">
    <property type="entry name" value="MFS_trans_sf"/>
</dbReference>
<evidence type="ECO:0000313" key="8">
    <source>
        <dbReference type="EMBL" id="KAE9592771.1"/>
    </source>
</evidence>
<feature type="transmembrane region" description="Helical" evidence="6">
    <location>
        <begin position="311"/>
        <end position="331"/>
    </location>
</feature>
<name>A0A6A4NUM1_LUPAL</name>
<keyword evidence="9" id="KW-1185">Reference proteome</keyword>
<feature type="transmembrane region" description="Helical" evidence="6">
    <location>
        <begin position="375"/>
        <end position="396"/>
    </location>
</feature>
<feature type="transmembrane region" description="Helical" evidence="6">
    <location>
        <begin position="86"/>
        <end position="104"/>
    </location>
</feature>
<evidence type="ECO:0000256" key="1">
    <source>
        <dbReference type="ARBA" id="ARBA00004141"/>
    </source>
</evidence>
<dbReference type="SUPFAM" id="SSF103473">
    <property type="entry name" value="MFS general substrate transporter"/>
    <property type="match status" value="1"/>
</dbReference>
<feature type="transmembrane region" description="Helical" evidence="6">
    <location>
        <begin position="61"/>
        <end position="80"/>
    </location>
</feature>
<dbReference type="EMBL" id="WOCE01000019">
    <property type="protein sequence ID" value="KAE9592771.1"/>
    <property type="molecule type" value="Genomic_DNA"/>
</dbReference>